<name>I5AW13_EUBC6</name>
<keyword evidence="3" id="KW-0645">Protease</keyword>
<dbReference type="Pfam" id="PF01321">
    <property type="entry name" value="Creatinase_N"/>
    <property type="match status" value="1"/>
</dbReference>
<dbReference type="InterPro" id="IPR050659">
    <property type="entry name" value="Peptidase_M24B"/>
</dbReference>
<evidence type="ECO:0000259" key="2">
    <source>
        <dbReference type="Pfam" id="PF01321"/>
    </source>
</evidence>
<dbReference type="GO" id="GO:0008235">
    <property type="term" value="F:metalloexopeptidase activity"/>
    <property type="evidence" value="ECO:0007669"/>
    <property type="project" value="UniProtKB-ARBA"/>
</dbReference>
<dbReference type="GO" id="GO:0004177">
    <property type="term" value="F:aminopeptidase activity"/>
    <property type="evidence" value="ECO:0007669"/>
    <property type="project" value="UniProtKB-KW"/>
</dbReference>
<dbReference type="InterPro" id="IPR036005">
    <property type="entry name" value="Creatinase/aminopeptidase-like"/>
</dbReference>
<evidence type="ECO:0000259" key="1">
    <source>
        <dbReference type="Pfam" id="PF00557"/>
    </source>
</evidence>
<dbReference type="PRINTS" id="PR00599">
    <property type="entry name" value="MAPEPTIDASE"/>
</dbReference>
<dbReference type="InterPro" id="IPR000994">
    <property type="entry name" value="Pept_M24"/>
</dbReference>
<reference evidence="3 4" key="2">
    <citation type="submission" date="2012-02" db="EMBL/GenBank/DDBJ databases">
        <title>Improved High-Quality Draft sequence of Eubacterium cellulosolvens 6.</title>
        <authorList>
            <consortium name="US DOE Joint Genome Institute"/>
            <person name="Lucas S."/>
            <person name="Han J."/>
            <person name="Lapidus A."/>
            <person name="Cheng J.-F."/>
            <person name="Goodwin L."/>
            <person name="Pitluck S."/>
            <person name="Peters L."/>
            <person name="Mikhailova N."/>
            <person name="Gu W."/>
            <person name="Detter J.C."/>
            <person name="Han C."/>
            <person name="Tapia R."/>
            <person name="Land M."/>
            <person name="Hauser L."/>
            <person name="Kyrpides N."/>
            <person name="Ivanova N."/>
            <person name="Pagani I."/>
            <person name="Johnson E."/>
            <person name="Mukhopadhyay B."/>
            <person name="Anderson I."/>
            <person name="Woyke T."/>
        </authorList>
    </citation>
    <scope>NUCLEOTIDE SEQUENCE [LARGE SCALE GENOMIC DNA]</scope>
    <source>
        <strain evidence="3 4">6</strain>
    </source>
</reference>
<dbReference type="Gene3D" id="3.90.230.10">
    <property type="entry name" value="Creatinase/methionine aminopeptidase superfamily"/>
    <property type="match status" value="1"/>
</dbReference>
<dbReference type="SUPFAM" id="SSF55920">
    <property type="entry name" value="Creatinase/aminopeptidase"/>
    <property type="match status" value="1"/>
</dbReference>
<feature type="domain" description="Creatinase N-terminal" evidence="2">
    <location>
        <begin position="4"/>
        <end position="129"/>
    </location>
</feature>
<protein>
    <submittedName>
        <fullName evidence="3">Xaa-Pro aminopeptidase</fullName>
    </submittedName>
</protein>
<reference evidence="3 4" key="1">
    <citation type="submission" date="2010-08" db="EMBL/GenBank/DDBJ databases">
        <authorList>
            <consortium name="US DOE Joint Genome Institute (JGI-PGF)"/>
            <person name="Lucas S."/>
            <person name="Copeland A."/>
            <person name="Lapidus A."/>
            <person name="Cheng J.-F."/>
            <person name="Bruce D."/>
            <person name="Goodwin L."/>
            <person name="Pitluck S."/>
            <person name="Land M.L."/>
            <person name="Hauser L."/>
            <person name="Chang Y.-J."/>
            <person name="Anderson I.J."/>
            <person name="Johnson E."/>
            <person name="Mulhopadhyay B."/>
            <person name="Kyrpides N."/>
            <person name="Woyke T.J."/>
        </authorList>
    </citation>
    <scope>NUCLEOTIDE SEQUENCE [LARGE SCALE GENOMIC DNA]</scope>
    <source>
        <strain evidence="3 4">6</strain>
    </source>
</reference>
<dbReference type="SUPFAM" id="SSF53092">
    <property type="entry name" value="Creatinase/prolidase N-terminal domain"/>
    <property type="match status" value="1"/>
</dbReference>
<evidence type="ECO:0000313" key="4">
    <source>
        <dbReference type="Proteomes" id="UP000005753"/>
    </source>
</evidence>
<accession>I5AW13</accession>
<dbReference type="HOGENOM" id="CLU_017266_4_2_9"/>
<evidence type="ECO:0000313" key="3">
    <source>
        <dbReference type="EMBL" id="EIM57986.1"/>
    </source>
</evidence>
<feature type="domain" description="Peptidase M24" evidence="1">
    <location>
        <begin position="136"/>
        <end position="338"/>
    </location>
</feature>
<keyword evidence="3" id="KW-0378">Hydrolase</keyword>
<sequence length="357" mass="39980">MITESIQQMFARTGAQALFITDPHNMRYLSGFRGGQGMVYISSKHSVLITDSRFTEAARRESRFEVIEEDHAHKRAKILRGLLAEDGAEIVGYEDKFMHCYEFSRLQNALPEIQQWLPLEEQIDGLRRIKTEKEMELISHATKIGDEAFRALLDQIHPGMTEREAAARMDYELKIRGAGSLSFDTIMASGTNGSMPHAIPTDKAFEKGDFVIMDFGCIYEGYCSDITRTVAIGEASPRQKEIYQIVYDAQQKALDGIRPGMTAHDCDALGREVIETAGYGKNFGHMLGHGVGLYYHESPMLCPSDSTVIEEGMVITVEPGIYIPGFGGVRIEDLVAVEKDGVRRLSELPRELIELDF</sequence>
<dbReference type="PANTHER" id="PTHR46112">
    <property type="entry name" value="AMINOPEPTIDASE"/>
    <property type="match status" value="1"/>
</dbReference>
<dbReference type="CDD" id="cd01092">
    <property type="entry name" value="APP-like"/>
    <property type="match status" value="1"/>
</dbReference>
<dbReference type="Pfam" id="PF00557">
    <property type="entry name" value="Peptidase_M24"/>
    <property type="match status" value="1"/>
</dbReference>
<dbReference type="STRING" id="633697.EubceDRAFT1_2234"/>
<dbReference type="PANTHER" id="PTHR46112:SF3">
    <property type="entry name" value="AMINOPEPTIDASE YPDF"/>
    <property type="match status" value="1"/>
</dbReference>
<keyword evidence="3" id="KW-0031">Aminopeptidase</keyword>
<dbReference type="EMBL" id="CM001487">
    <property type="protein sequence ID" value="EIM57986.1"/>
    <property type="molecule type" value="Genomic_DNA"/>
</dbReference>
<dbReference type="InterPro" id="IPR001714">
    <property type="entry name" value="Pept_M24_MAP"/>
</dbReference>
<organism evidence="3 4">
    <name type="scientific">Eubacterium cellulosolvens (strain ATCC 43171 / JCM 9499 / 6)</name>
    <name type="common">Cillobacterium cellulosolvens</name>
    <dbReference type="NCBI Taxonomy" id="633697"/>
    <lineage>
        <taxon>Bacteria</taxon>
        <taxon>Bacillati</taxon>
        <taxon>Bacillota</taxon>
        <taxon>Clostridia</taxon>
        <taxon>Eubacteriales</taxon>
        <taxon>Eubacteriaceae</taxon>
        <taxon>Eubacterium</taxon>
    </lineage>
</organism>
<dbReference type="eggNOG" id="COG0006">
    <property type="taxonomic scope" value="Bacteria"/>
</dbReference>
<proteinExistence type="predicted"/>
<gene>
    <name evidence="3" type="ORF">EubceDRAFT1_2234</name>
</gene>
<dbReference type="Gene3D" id="3.40.350.10">
    <property type="entry name" value="Creatinase/prolidase N-terminal domain"/>
    <property type="match status" value="1"/>
</dbReference>
<dbReference type="InterPro" id="IPR029149">
    <property type="entry name" value="Creatin/AminoP/Spt16_N"/>
</dbReference>
<keyword evidence="4" id="KW-1185">Reference proteome</keyword>
<dbReference type="Proteomes" id="UP000005753">
    <property type="component" value="Chromosome"/>
</dbReference>
<dbReference type="MEROPS" id="M24.008"/>
<dbReference type="OrthoDB" id="9806388at2"/>
<dbReference type="AlphaFoldDB" id="I5AW13"/>
<dbReference type="InterPro" id="IPR000587">
    <property type="entry name" value="Creatinase_N"/>
</dbReference>